<dbReference type="Pfam" id="PF00013">
    <property type="entry name" value="KH_1"/>
    <property type="match status" value="1"/>
</dbReference>
<feature type="binding site" evidence="8">
    <location>
        <position position="483"/>
    </location>
    <ligand>
        <name>Mg(2+)</name>
        <dbReference type="ChEBI" id="CHEBI:18420"/>
    </ligand>
</feature>
<dbReference type="GO" id="GO:0006396">
    <property type="term" value="P:RNA processing"/>
    <property type="evidence" value="ECO:0007669"/>
    <property type="project" value="InterPro"/>
</dbReference>
<dbReference type="InterPro" id="IPR036612">
    <property type="entry name" value="KH_dom_type_1_sf"/>
</dbReference>
<dbReference type="CDD" id="cd11364">
    <property type="entry name" value="RNase_PH_PNPase_2"/>
    <property type="match status" value="1"/>
</dbReference>
<name>A0A379DDN9_9FIRM</name>
<evidence type="ECO:0000259" key="10">
    <source>
        <dbReference type="PROSITE" id="PS50126"/>
    </source>
</evidence>
<accession>A0A379DDN9</accession>
<dbReference type="SUPFAM" id="SSF46915">
    <property type="entry name" value="Polynucleotide phosphorylase/guanosine pentaphosphate synthase (PNPase/GPSI), domain 3"/>
    <property type="match status" value="1"/>
</dbReference>
<dbReference type="Proteomes" id="UP000254777">
    <property type="component" value="Unassembled WGS sequence"/>
</dbReference>
<evidence type="ECO:0000256" key="1">
    <source>
        <dbReference type="ARBA" id="ARBA00007404"/>
    </source>
</evidence>
<dbReference type="AlphaFoldDB" id="A0A379DDN9"/>
<dbReference type="GO" id="GO:0000175">
    <property type="term" value="F:3'-5'-RNA exonuclease activity"/>
    <property type="evidence" value="ECO:0007669"/>
    <property type="project" value="TreeGrafter"/>
</dbReference>
<dbReference type="GO" id="GO:0004654">
    <property type="term" value="F:polyribonucleotide nucleotidyltransferase activity"/>
    <property type="evidence" value="ECO:0007669"/>
    <property type="project" value="UniProtKB-UniRule"/>
</dbReference>
<dbReference type="FunFam" id="3.30.230.70:FF:000001">
    <property type="entry name" value="Polyribonucleotide nucleotidyltransferase"/>
    <property type="match status" value="1"/>
</dbReference>
<dbReference type="FunFam" id="3.30.1370.10:FF:000001">
    <property type="entry name" value="Polyribonucleotide nucleotidyltransferase"/>
    <property type="match status" value="1"/>
</dbReference>
<keyword evidence="9" id="KW-0175">Coiled coil</keyword>
<dbReference type="PROSITE" id="PS50126">
    <property type="entry name" value="S1"/>
    <property type="match status" value="1"/>
</dbReference>
<dbReference type="InterPro" id="IPR015848">
    <property type="entry name" value="PNPase_PH_RNA-bd_bac/org-type"/>
</dbReference>
<dbReference type="InterPro" id="IPR012340">
    <property type="entry name" value="NA-bd_OB-fold"/>
</dbReference>
<feature type="coiled-coil region" evidence="9">
    <location>
        <begin position="265"/>
        <end position="310"/>
    </location>
</feature>
<comment type="catalytic activity">
    <reaction evidence="8">
        <text>RNA(n+1) + phosphate = RNA(n) + a ribonucleoside 5'-diphosphate</text>
        <dbReference type="Rhea" id="RHEA:22096"/>
        <dbReference type="Rhea" id="RHEA-COMP:14527"/>
        <dbReference type="Rhea" id="RHEA-COMP:17342"/>
        <dbReference type="ChEBI" id="CHEBI:43474"/>
        <dbReference type="ChEBI" id="CHEBI:57930"/>
        <dbReference type="ChEBI" id="CHEBI:140395"/>
        <dbReference type="EC" id="2.7.7.8"/>
    </reaction>
</comment>
<dbReference type="SUPFAM" id="SSF54791">
    <property type="entry name" value="Eukaryotic type KH-domain (KH-domain type I)"/>
    <property type="match status" value="1"/>
</dbReference>
<dbReference type="PIRSF" id="PIRSF005499">
    <property type="entry name" value="PNPase"/>
    <property type="match status" value="1"/>
</dbReference>
<proteinExistence type="inferred from homology"/>
<keyword evidence="4 8" id="KW-0548">Nucleotidyltransferase</keyword>
<keyword evidence="6 8" id="KW-0460">Magnesium</keyword>
<dbReference type="CDD" id="cd11363">
    <property type="entry name" value="RNase_PH_PNPase_1"/>
    <property type="match status" value="1"/>
</dbReference>
<dbReference type="InterPro" id="IPR001247">
    <property type="entry name" value="ExoRNase_PH_dom1"/>
</dbReference>
<evidence type="ECO:0000256" key="4">
    <source>
        <dbReference type="ARBA" id="ARBA00022695"/>
    </source>
</evidence>
<evidence type="ECO:0000313" key="11">
    <source>
        <dbReference type="EMBL" id="SUB76106.1"/>
    </source>
</evidence>
<dbReference type="Pfam" id="PF03726">
    <property type="entry name" value="PNPase"/>
    <property type="match status" value="1"/>
</dbReference>
<gene>
    <name evidence="8 11" type="primary">pnp</name>
    <name evidence="11" type="ORF">NCTC11088_01918</name>
</gene>
<dbReference type="InterPro" id="IPR004088">
    <property type="entry name" value="KH_dom_type_1"/>
</dbReference>
<dbReference type="GO" id="GO:0000287">
    <property type="term" value="F:magnesium ion binding"/>
    <property type="evidence" value="ECO:0007669"/>
    <property type="project" value="UniProtKB-UniRule"/>
</dbReference>
<feature type="domain" description="S1 motif" evidence="10">
    <location>
        <begin position="619"/>
        <end position="688"/>
    </location>
</feature>
<dbReference type="GO" id="GO:0005829">
    <property type="term" value="C:cytosol"/>
    <property type="evidence" value="ECO:0007669"/>
    <property type="project" value="UniProtKB-ARBA"/>
</dbReference>
<dbReference type="InterPro" id="IPR027408">
    <property type="entry name" value="PNPase/RNase_PH_dom_sf"/>
</dbReference>
<dbReference type="GO" id="GO:0006402">
    <property type="term" value="P:mRNA catabolic process"/>
    <property type="evidence" value="ECO:0007669"/>
    <property type="project" value="UniProtKB-UniRule"/>
</dbReference>
<dbReference type="NCBIfam" id="NF008805">
    <property type="entry name" value="PRK11824.1"/>
    <property type="match status" value="1"/>
</dbReference>
<keyword evidence="5 8" id="KW-0479">Metal-binding</keyword>
<feature type="binding site" evidence="8">
    <location>
        <position position="489"/>
    </location>
    <ligand>
        <name>Mg(2+)</name>
        <dbReference type="ChEBI" id="CHEBI:18420"/>
    </ligand>
</feature>
<dbReference type="InterPro" id="IPR020568">
    <property type="entry name" value="Ribosomal_Su5_D2-typ_SF"/>
</dbReference>
<dbReference type="RefSeq" id="WP_004821553.1">
    <property type="nucleotide sequence ID" value="NZ_UGTH01000001.1"/>
</dbReference>
<dbReference type="PROSITE" id="PS50084">
    <property type="entry name" value="KH_TYPE_1"/>
    <property type="match status" value="1"/>
</dbReference>
<comment type="function">
    <text evidence="8">Involved in mRNA degradation. Catalyzes the phosphorolysis of single-stranded polyribonucleotides processively in the 3'- to 5'-direction.</text>
</comment>
<dbReference type="InterPro" id="IPR015847">
    <property type="entry name" value="ExoRNase_PH_dom2"/>
</dbReference>
<dbReference type="Gene3D" id="2.40.50.140">
    <property type="entry name" value="Nucleic acid-binding proteins"/>
    <property type="match status" value="1"/>
</dbReference>
<evidence type="ECO:0000256" key="2">
    <source>
        <dbReference type="ARBA" id="ARBA00022490"/>
    </source>
</evidence>
<dbReference type="HAMAP" id="MF_01595">
    <property type="entry name" value="PNPase"/>
    <property type="match status" value="1"/>
</dbReference>
<dbReference type="EC" id="2.7.7.8" evidence="8"/>
<dbReference type="PANTHER" id="PTHR11252:SF0">
    <property type="entry name" value="POLYRIBONUCLEOTIDE NUCLEOTIDYLTRANSFERASE 1, MITOCHONDRIAL"/>
    <property type="match status" value="1"/>
</dbReference>
<dbReference type="FunFam" id="3.30.230.70:FF:000002">
    <property type="entry name" value="Polyribonucleotide nucleotidyltransferase"/>
    <property type="match status" value="1"/>
</dbReference>
<dbReference type="Pfam" id="PF00575">
    <property type="entry name" value="S1"/>
    <property type="match status" value="1"/>
</dbReference>
<dbReference type="EMBL" id="UGTH01000001">
    <property type="protein sequence ID" value="SUB76106.1"/>
    <property type="molecule type" value="Genomic_DNA"/>
</dbReference>
<dbReference type="SUPFAM" id="SSF50249">
    <property type="entry name" value="Nucleic acid-binding proteins"/>
    <property type="match status" value="1"/>
</dbReference>
<dbReference type="FunFam" id="2.40.50.140:FF:000189">
    <property type="entry name" value="Polyribonucleotide nucleotidyltransferase, putative"/>
    <property type="match status" value="1"/>
</dbReference>
<dbReference type="SMART" id="SM00316">
    <property type="entry name" value="S1"/>
    <property type="match status" value="2"/>
</dbReference>
<evidence type="ECO:0000256" key="5">
    <source>
        <dbReference type="ARBA" id="ARBA00022723"/>
    </source>
</evidence>
<dbReference type="Pfam" id="PF03725">
    <property type="entry name" value="RNase_PH_C"/>
    <property type="match status" value="2"/>
</dbReference>
<dbReference type="PRINTS" id="PR00681">
    <property type="entry name" value="RIBOSOMALS1"/>
</dbReference>
<dbReference type="InterPro" id="IPR004087">
    <property type="entry name" value="KH_dom"/>
</dbReference>
<dbReference type="Pfam" id="PF01138">
    <property type="entry name" value="RNase_PH"/>
    <property type="match status" value="2"/>
</dbReference>
<dbReference type="Gene3D" id="3.30.230.70">
    <property type="entry name" value="GHMP Kinase, N-terminal domain"/>
    <property type="match status" value="2"/>
</dbReference>
<dbReference type="PANTHER" id="PTHR11252">
    <property type="entry name" value="POLYRIBONUCLEOTIDE NUCLEOTIDYLTRANSFERASE"/>
    <property type="match status" value="1"/>
</dbReference>
<keyword evidence="7 8" id="KW-0694">RNA-binding</keyword>
<comment type="cofactor">
    <cofactor evidence="8">
        <name>Mg(2+)</name>
        <dbReference type="ChEBI" id="CHEBI:18420"/>
    </cofactor>
</comment>
<evidence type="ECO:0000256" key="7">
    <source>
        <dbReference type="ARBA" id="ARBA00022884"/>
    </source>
</evidence>
<keyword evidence="2 8" id="KW-0963">Cytoplasm</keyword>
<dbReference type="SUPFAM" id="SSF55666">
    <property type="entry name" value="Ribonuclease PH domain 2-like"/>
    <property type="match status" value="2"/>
</dbReference>
<comment type="similarity">
    <text evidence="1 8">Belongs to the polyribonucleotide nucleotidyltransferase family.</text>
</comment>
<sequence length="709" mass="78422">MQKVFTFDLAGEPLEVTIGKVAEQANGECLLRYGDTVVLVTVTASSKAREGIDFFPLSVDFEEKMYSVGKMPGGFVKREGRPTEKAILSARLIDRPIRPLFPEGFRNDVQVVATVLSVDQDHQPDILAMIGSSIALHTSDIPFDGPTGSVMVGMIDGKYIINPNEEERNNSDIFLVVSGTKTAIMMVEAGANIVTEDEMLGAILTAHDEIKKICSFVDEIKNEIGKEKMDYEVFVPNEELKQRVVEFGKEIIVNSVNEADKLLRIEKVEKAKEEVRKHFELEMEEFSRDIESILEEIEVNEVRRQILEDNLRPDGRALEEIRKLSSEVGLLPRTHGSGLFTRGQTQVLSITTLAGLSEVQVIDGLGDDKPKRYIHHYNFPPFSVGDTKPMRGPGRREIGHGALAERALIPVLPSEEEFPYAIRVVSEVLSSNGSSSQASICGSTLSLMDAGVPIKAPVAGIAMGLIEGNGQTKILTDIQGLEDHFGDMDFKVAGTREGITAIQMDIKVEGISREILEEALERAKVARLYILDHLYTTIQKPREELSKFAPIIHMIEINPEKIGDVIGSGGKTINKIIEKTGVKIEIDDDGKVSILSDDSTKAKKAIEIIQSIVKEIEVGDIFSGKIKKIMKFGAFVELKKGVEGLLHISEIAHERTNKVEDLFKVGDKIDVKVIGIDEETKKLSLSRKVLLPKPEKETTENINSREESK</sequence>
<dbReference type="InterPro" id="IPR003029">
    <property type="entry name" value="S1_domain"/>
</dbReference>
<dbReference type="InterPro" id="IPR012162">
    <property type="entry name" value="PNPase"/>
</dbReference>
<protein>
    <recommendedName>
        <fullName evidence="8">Polyribonucleotide nucleotidyltransferase</fullName>
        <ecNumber evidence="8">2.7.7.8</ecNumber>
    </recommendedName>
    <alternativeName>
        <fullName evidence="8">Polynucleotide phosphorylase</fullName>
        <shortName evidence="8">PNPase</shortName>
    </alternativeName>
</protein>
<evidence type="ECO:0000313" key="12">
    <source>
        <dbReference type="Proteomes" id="UP000254777"/>
    </source>
</evidence>
<evidence type="ECO:0000256" key="9">
    <source>
        <dbReference type="SAM" id="Coils"/>
    </source>
</evidence>
<comment type="subcellular location">
    <subcellularLocation>
        <location evidence="8">Cytoplasm</location>
    </subcellularLocation>
</comment>
<dbReference type="CDD" id="cd02393">
    <property type="entry name" value="KH-I_PNPase"/>
    <property type="match status" value="1"/>
</dbReference>
<evidence type="ECO:0000256" key="8">
    <source>
        <dbReference type="HAMAP-Rule" id="MF_01595"/>
    </source>
</evidence>
<dbReference type="SMART" id="SM00322">
    <property type="entry name" value="KH"/>
    <property type="match status" value="1"/>
</dbReference>
<dbReference type="SUPFAM" id="SSF54211">
    <property type="entry name" value="Ribosomal protein S5 domain 2-like"/>
    <property type="match status" value="2"/>
</dbReference>
<dbReference type="InterPro" id="IPR035104">
    <property type="entry name" value="Ribosomal_protein_S1-like"/>
</dbReference>
<evidence type="ECO:0000256" key="6">
    <source>
        <dbReference type="ARBA" id="ARBA00022842"/>
    </source>
</evidence>
<dbReference type="NCBIfam" id="TIGR03591">
    <property type="entry name" value="polynuc_phos"/>
    <property type="match status" value="1"/>
</dbReference>
<dbReference type="InterPro" id="IPR036345">
    <property type="entry name" value="ExoRNase_PH_dom2_sf"/>
</dbReference>
<reference evidence="11 12" key="1">
    <citation type="submission" date="2018-06" db="EMBL/GenBank/DDBJ databases">
        <authorList>
            <consortium name="Pathogen Informatics"/>
            <person name="Doyle S."/>
        </authorList>
    </citation>
    <scope>NUCLEOTIDE SEQUENCE [LARGE SCALE GENOMIC DNA]</scope>
    <source>
        <strain evidence="11 12">NCTC11088</strain>
    </source>
</reference>
<dbReference type="Gene3D" id="3.30.1370.10">
    <property type="entry name" value="K Homology domain, type 1"/>
    <property type="match status" value="1"/>
</dbReference>
<evidence type="ECO:0000256" key="3">
    <source>
        <dbReference type="ARBA" id="ARBA00022679"/>
    </source>
</evidence>
<keyword evidence="3 8" id="KW-0808">Transferase</keyword>
<dbReference type="GO" id="GO:0003723">
    <property type="term" value="F:RNA binding"/>
    <property type="evidence" value="ECO:0007669"/>
    <property type="project" value="UniProtKB-UniRule"/>
</dbReference>
<organism evidence="11 12">
    <name type="scientific">Peptoniphilus indolicus</name>
    <dbReference type="NCBI Taxonomy" id="33030"/>
    <lineage>
        <taxon>Bacteria</taxon>
        <taxon>Bacillati</taxon>
        <taxon>Bacillota</taxon>
        <taxon>Tissierellia</taxon>
        <taxon>Tissierellales</taxon>
        <taxon>Peptoniphilaceae</taxon>
        <taxon>Peptoniphilus</taxon>
    </lineage>
</organism>
<dbReference type="InterPro" id="IPR036456">
    <property type="entry name" value="PNPase_PH_RNA-bd_sf"/>
</dbReference>